<dbReference type="InterPro" id="IPR055170">
    <property type="entry name" value="GFO_IDH_MocA-like_dom"/>
</dbReference>
<comment type="similarity">
    <text evidence="1">Belongs to the Gfo/Idh/MocA family.</text>
</comment>
<evidence type="ECO:0000259" key="4">
    <source>
        <dbReference type="Pfam" id="PF22725"/>
    </source>
</evidence>
<dbReference type="Pfam" id="PF22725">
    <property type="entry name" value="GFO_IDH_MocA_C3"/>
    <property type="match status" value="1"/>
</dbReference>
<name>A0ABN3VFY2_9PSEU</name>
<dbReference type="SUPFAM" id="SSF55347">
    <property type="entry name" value="Glyceraldehyde-3-phosphate dehydrogenase-like, C-terminal domain"/>
    <property type="match status" value="1"/>
</dbReference>
<dbReference type="RefSeq" id="WP_344681955.1">
    <property type="nucleotide sequence ID" value="NZ_BAAAUX010000016.1"/>
</dbReference>
<feature type="domain" description="Gfo/Idh/MocA-like oxidoreductase N-terminal" evidence="3">
    <location>
        <begin position="4"/>
        <end position="121"/>
    </location>
</feature>
<evidence type="ECO:0000256" key="2">
    <source>
        <dbReference type="ARBA" id="ARBA00023002"/>
    </source>
</evidence>
<evidence type="ECO:0000259" key="3">
    <source>
        <dbReference type="Pfam" id="PF01408"/>
    </source>
</evidence>
<accession>A0ABN3VFY2</accession>
<dbReference type="SUPFAM" id="SSF51735">
    <property type="entry name" value="NAD(P)-binding Rossmann-fold domains"/>
    <property type="match status" value="1"/>
</dbReference>
<dbReference type="InterPro" id="IPR036291">
    <property type="entry name" value="NAD(P)-bd_dom_sf"/>
</dbReference>
<dbReference type="Pfam" id="PF01408">
    <property type="entry name" value="GFO_IDH_MocA"/>
    <property type="match status" value="1"/>
</dbReference>
<evidence type="ECO:0000313" key="5">
    <source>
        <dbReference type="EMBL" id="GAA2801343.1"/>
    </source>
</evidence>
<gene>
    <name evidence="5" type="ORF">GCM10010470_40500</name>
</gene>
<dbReference type="Gene3D" id="3.30.360.10">
    <property type="entry name" value="Dihydrodipicolinate Reductase, domain 2"/>
    <property type="match status" value="1"/>
</dbReference>
<evidence type="ECO:0000313" key="6">
    <source>
        <dbReference type="Proteomes" id="UP001500979"/>
    </source>
</evidence>
<keyword evidence="6" id="KW-1185">Reference proteome</keyword>
<evidence type="ECO:0000256" key="1">
    <source>
        <dbReference type="ARBA" id="ARBA00010928"/>
    </source>
</evidence>
<dbReference type="InterPro" id="IPR051317">
    <property type="entry name" value="Gfo/Idh/MocA_oxidoreduct"/>
</dbReference>
<dbReference type="Proteomes" id="UP001500979">
    <property type="component" value="Unassembled WGS sequence"/>
</dbReference>
<dbReference type="Gene3D" id="3.40.50.720">
    <property type="entry name" value="NAD(P)-binding Rossmann-like Domain"/>
    <property type="match status" value="1"/>
</dbReference>
<reference evidence="5 6" key="1">
    <citation type="journal article" date="2019" name="Int. J. Syst. Evol. Microbiol.">
        <title>The Global Catalogue of Microorganisms (GCM) 10K type strain sequencing project: providing services to taxonomists for standard genome sequencing and annotation.</title>
        <authorList>
            <consortium name="The Broad Institute Genomics Platform"/>
            <consortium name="The Broad Institute Genome Sequencing Center for Infectious Disease"/>
            <person name="Wu L."/>
            <person name="Ma J."/>
        </authorList>
    </citation>
    <scope>NUCLEOTIDE SEQUENCE [LARGE SCALE GENOMIC DNA]</scope>
    <source>
        <strain evidence="5 6">JCM 9383</strain>
    </source>
</reference>
<organism evidence="5 6">
    <name type="scientific">Saccharopolyspora taberi</name>
    <dbReference type="NCBI Taxonomy" id="60895"/>
    <lineage>
        <taxon>Bacteria</taxon>
        <taxon>Bacillati</taxon>
        <taxon>Actinomycetota</taxon>
        <taxon>Actinomycetes</taxon>
        <taxon>Pseudonocardiales</taxon>
        <taxon>Pseudonocardiaceae</taxon>
        <taxon>Saccharopolyspora</taxon>
    </lineage>
</organism>
<keyword evidence="2" id="KW-0560">Oxidoreductase</keyword>
<feature type="domain" description="GFO/IDH/MocA-like oxidoreductase" evidence="4">
    <location>
        <begin position="132"/>
        <end position="251"/>
    </location>
</feature>
<dbReference type="PANTHER" id="PTHR43708">
    <property type="entry name" value="CONSERVED EXPRESSED OXIDOREDUCTASE (EUROFUNG)"/>
    <property type="match status" value="1"/>
</dbReference>
<proteinExistence type="inferred from homology"/>
<dbReference type="PANTHER" id="PTHR43708:SF5">
    <property type="entry name" value="CONSERVED EXPRESSED OXIDOREDUCTASE (EUROFUNG)-RELATED"/>
    <property type="match status" value="1"/>
</dbReference>
<protein>
    <submittedName>
        <fullName evidence="5">Gfo/Idh/MocA family oxidoreductase</fullName>
    </submittedName>
</protein>
<dbReference type="EMBL" id="BAAAUX010000016">
    <property type="protein sequence ID" value="GAA2801343.1"/>
    <property type="molecule type" value="Genomic_DNA"/>
</dbReference>
<sequence length="349" mass="37591">MSVLKVGLIGYGIAGAVFHAPLIAANPNLRLDAVVTTNPERRQQVRADHPDTAAVGDLAGLLERGPDLVVVASPNRTHFELTTAALDAGLPVVVDKPFVPSAEQGRELIARAERAGVLLTVFQNRRWDNDLRTLAGLIDAGELGAVHRFESRFERWVPQPKPGWRESGGVEEAGGVLYDLGSHLVDQALLLFGPVESVYAQVDRRRPGVEVDDDSFLALTHANGVRSHLWMSKFAAQHGPRFRVLGDRAAFTKYGLDPQEAVLRAGERPVDDSWGVEPEELWGELGTVDGGRRVPTLPGAYPAFYDSVVSALRESTAAPVDPADSVAGLEIIEAARRSAAKGTVELLDA</sequence>
<comment type="caution">
    <text evidence="5">The sequence shown here is derived from an EMBL/GenBank/DDBJ whole genome shotgun (WGS) entry which is preliminary data.</text>
</comment>
<dbReference type="InterPro" id="IPR000683">
    <property type="entry name" value="Gfo/Idh/MocA-like_OxRdtase_N"/>
</dbReference>